<evidence type="ECO:0000256" key="3">
    <source>
        <dbReference type="ARBA" id="ARBA00022692"/>
    </source>
</evidence>
<dbReference type="RefSeq" id="WP_051658798.1">
    <property type="nucleotide sequence ID" value="NZ_CP007797.1"/>
</dbReference>
<dbReference type="PANTHER" id="PTHR35007">
    <property type="entry name" value="INTEGRAL MEMBRANE PROTEIN-RELATED"/>
    <property type="match status" value="1"/>
</dbReference>
<protein>
    <recommendedName>
        <fullName evidence="7">Type II secretion system protein GspF domain-containing protein</fullName>
    </recommendedName>
</protein>
<proteinExistence type="predicted"/>
<accession>A0A060DUS0</accession>
<reference evidence="8 9" key="1">
    <citation type="journal article" date="2014" name="Genome Announc.">
        <title>Complete Genome Sequence of the Model Rhizosphere Strain Azospirillum brasilense Az39, Successfully Applied in Agriculture.</title>
        <authorList>
            <person name="Rivera D."/>
            <person name="Revale S."/>
            <person name="Molina R."/>
            <person name="Gualpa J."/>
            <person name="Puente M."/>
            <person name="Maroniche G."/>
            <person name="Paris G."/>
            <person name="Baker D."/>
            <person name="Clavijo B."/>
            <person name="McLay K."/>
            <person name="Spaepen S."/>
            <person name="Perticari A."/>
            <person name="Vazquez M."/>
            <person name="Wisniewski-Dye F."/>
            <person name="Watkins C."/>
            <person name="Martinez-Abarca F."/>
            <person name="Vanderleyden J."/>
            <person name="Cassan F."/>
        </authorList>
    </citation>
    <scope>NUCLEOTIDE SEQUENCE [LARGE SCALE GENOMIC DNA]</scope>
    <source>
        <strain evidence="8 9">Az39</strain>
        <plasmid evidence="8">AbAZ39_p4</plasmid>
    </source>
</reference>
<dbReference type="GO" id="GO:0005886">
    <property type="term" value="C:plasma membrane"/>
    <property type="evidence" value="ECO:0007669"/>
    <property type="project" value="UniProtKB-SubCell"/>
</dbReference>
<dbReference type="InterPro" id="IPR042094">
    <property type="entry name" value="T2SS_GspF_sf"/>
</dbReference>
<evidence type="ECO:0000313" key="8">
    <source>
        <dbReference type="EMBL" id="AIB16507.1"/>
    </source>
</evidence>
<organism evidence="8 9">
    <name type="scientific">Azospirillum argentinense</name>
    <dbReference type="NCBI Taxonomy" id="2970906"/>
    <lineage>
        <taxon>Bacteria</taxon>
        <taxon>Pseudomonadati</taxon>
        <taxon>Pseudomonadota</taxon>
        <taxon>Alphaproteobacteria</taxon>
        <taxon>Rhodospirillales</taxon>
        <taxon>Azospirillaceae</taxon>
        <taxon>Azospirillum</taxon>
    </lineage>
</organism>
<evidence type="ECO:0000313" key="9">
    <source>
        <dbReference type="Proteomes" id="UP000027186"/>
    </source>
</evidence>
<evidence type="ECO:0000256" key="5">
    <source>
        <dbReference type="ARBA" id="ARBA00023136"/>
    </source>
</evidence>
<sequence length="321" mass="34925">MDRIQALQLATLLLGVGTLLFALSTLRAFRRRKALRRRLAALSAEARAVLKDGSPDITGAGSLTLADRVKRRMSRFYARRQTVYLPPGIRLWRALLYAVIAAGLCWWLGGPVMGDAGATTAAAVALLVTPRLVFAASRRKTLEALMNQLPDAISLVVRATRAGIPVSESLRMVGTELSEPIAPLFRRIVDETAMGIDLETVLARAAANVRLPEFRFFVVTLLLQRETGGNLTEPLENLADMIRQRRRVQMRTRALTSEARSSAAVLAALPFLAGGGMAMLNPDYAWRLIDEPSGQTMLAVAGALLLVGVGSMQLLIRRTLS</sequence>
<dbReference type="Gene3D" id="1.20.81.30">
    <property type="entry name" value="Type II secretion system (T2SS), domain F"/>
    <property type="match status" value="1"/>
</dbReference>
<dbReference type="Pfam" id="PF00482">
    <property type="entry name" value="T2SSF"/>
    <property type="match status" value="1"/>
</dbReference>
<keyword evidence="2" id="KW-1003">Cell membrane</keyword>
<geneLocation type="plasmid" evidence="8 9">
    <name>AbAZ39_p4</name>
</geneLocation>
<feature type="transmembrane region" description="Helical" evidence="6">
    <location>
        <begin position="298"/>
        <end position="316"/>
    </location>
</feature>
<dbReference type="KEGG" id="abq:ABAZ39_32180"/>
<dbReference type="InterPro" id="IPR018076">
    <property type="entry name" value="T2SS_GspF_dom"/>
</dbReference>
<keyword evidence="8" id="KW-0614">Plasmid</keyword>
<keyword evidence="4 6" id="KW-1133">Transmembrane helix</keyword>
<evidence type="ECO:0000259" key="7">
    <source>
        <dbReference type="Pfam" id="PF00482"/>
    </source>
</evidence>
<name>A0A060DUS0_9PROT</name>
<evidence type="ECO:0000256" key="1">
    <source>
        <dbReference type="ARBA" id="ARBA00004651"/>
    </source>
</evidence>
<feature type="transmembrane region" description="Helical" evidence="6">
    <location>
        <begin position="6"/>
        <end position="29"/>
    </location>
</feature>
<dbReference type="AlphaFoldDB" id="A0A060DUS0"/>
<comment type="subcellular location">
    <subcellularLocation>
        <location evidence="1">Cell membrane</location>
        <topology evidence="1">Multi-pass membrane protein</topology>
    </subcellularLocation>
</comment>
<evidence type="ECO:0000256" key="2">
    <source>
        <dbReference type="ARBA" id="ARBA00022475"/>
    </source>
</evidence>
<feature type="transmembrane region" description="Helical" evidence="6">
    <location>
        <begin position="259"/>
        <end position="278"/>
    </location>
</feature>
<gene>
    <name evidence="8" type="ORF">ABAZ39_32180</name>
</gene>
<keyword evidence="3 6" id="KW-0812">Transmembrane</keyword>
<keyword evidence="5 6" id="KW-0472">Membrane</keyword>
<feature type="domain" description="Type II secretion system protein GspF" evidence="7">
    <location>
        <begin position="154"/>
        <end position="273"/>
    </location>
</feature>
<dbReference type="EMBL" id="CP007797">
    <property type="protein sequence ID" value="AIB16507.1"/>
    <property type="molecule type" value="Genomic_DNA"/>
</dbReference>
<evidence type="ECO:0000256" key="4">
    <source>
        <dbReference type="ARBA" id="ARBA00022989"/>
    </source>
</evidence>
<feature type="transmembrane region" description="Helical" evidence="6">
    <location>
        <begin position="116"/>
        <end position="136"/>
    </location>
</feature>
<dbReference type="Proteomes" id="UP000027186">
    <property type="component" value="Plasmid AbAZ39_p4"/>
</dbReference>
<evidence type="ECO:0000256" key="6">
    <source>
        <dbReference type="SAM" id="Phobius"/>
    </source>
</evidence>
<dbReference type="PANTHER" id="PTHR35007:SF1">
    <property type="entry name" value="PILUS ASSEMBLY PROTEIN"/>
    <property type="match status" value="1"/>
</dbReference>
<feature type="transmembrane region" description="Helical" evidence="6">
    <location>
        <begin position="91"/>
        <end position="110"/>
    </location>
</feature>